<keyword evidence="2" id="KW-1185">Reference proteome</keyword>
<comment type="caution">
    <text evidence="1">The sequence shown here is derived from an EMBL/GenBank/DDBJ whole genome shotgun (WGS) entry which is preliminary data.</text>
</comment>
<evidence type="ECO:0000313" key="1">
    <source>
        <dbReference type="EMBL" id="KAK6791852.1"/>
    </source>
</evidence>
<name>A0AAN8TUN2_SOLBU</name>
<dbReference type="InterPro" id="IPR009072">
    <property type="entry name" value="Histone-fold"/>
</dbReference>
<dbReference type="Gene3D" id="1.10.20.10">
    <property type="entry name" value="Histone, subunit A"/>
    <property type="match status" value="1"/>
</dbReference>
<dbReference type="EMBL" id="JBANQN010000004">
    <property type="protein sequence ID" value="KAK6791852.1"/>
    <property type="molecule type" value="Genomic_DNA"/>
</dbReference>
<dbReference type="GO" id="GO:0046982">
    <property type="term" value="F:protein heterodimerization activity"/>
    <property type="evidence" value="ECO:0007669"/>
    <property type="project" value="InterPro"/>
</dbReference>
<evidence type="ECO:0000313" key="2">
    <source>
        <dbReference type="Proteomes" id="UP001371456"/>
    </source>
</evidence>
<dbReference type="Proteomes" id="UP001371456">
    <property type="component" value="Unassembled WGS sequence"/>
</dbReference>
<organism evidence="1 2">
    <name type="scientific">Solanum bulbocastanum</name>
    <name type="common">Wild potato</name>
    <dbReference type="NCBI Taxonomy" id="147425"/>
    <lineage>
        <taxon>Eukaryota</taxon>
        <taxon>Viridiplantae</taxon>
        <taxon>Streptophyta</taxon>
        <taxon>Embryophyta</taxon>
        <taxon>Tracheophyta</taxon>
        <taxon>Spermatophyta</taxon>
        <taxon>Magnoliopsida</taxon>
        <taxon>eudicotyledons</taxon>
        <taxon>Gunneridae</taxon>
        <taxon>Pentapetalae</taxon>
        <taxon>asterids</taxon>
        <taxon>lamiids</taxon>
        <taxon>Solanales</taxon>
        <taxon>Solanaceae</taxon>
        <taxon>Solanoideae</taxon>
        <taxon>Solaneae</taxon>
        <taxon>Solanum</taxon>
    </lineage>
</organism>
<dbReference type="AlphaFoldDB" id="A0AAN8TUN2"/>
<accession>A0AAN8TUN2</accession>
<proteinExistence type="predicted"/>
<gene>
    <name evidence="1" type="ORF">RDI58_010933</name>
</gene>
<protein>
    <submittedName>
        <fullName evidence="1">Uncharacterized protein</fullName>
    </submittedName>
</protein>
<sequence length="172" mass="20134">MHKPVSNNSPYQGSKPKMTASIDIKSSNNTFPPPVRPPSIHCSSYFKRIIKIILQIIKIILQKLGWSCEVLGVSHAQSIKAYNSVDWNPFLLTKQRLTYRPRPKFHGKQLYAIAWYPTQQLLEQQEEQLEMFWTYQQKEMEQVNDSNNQLLPFSRIKKINKADKDARVIYLV</sequence>
<reference evidence="1 2" key="1">
    <citation type="submission" date="2024-02" db="EMBL/GenBank/DDBJ databases">
        <title>de novo genome assembly of Solanum bulbocastanum strain 11H21.</title>
        <authorList>
            <person name="Hosaka A.J."/>
        </authorList>
    </citation>
    <scope>NUCLEOTIDE SEQUENCE [LARGE SCALE GENOMIC DNA]</scope>
    <source>
        <tissue evidence="1">Young leaves</tissue>
    </source>
</reference>